<protein>
    <submittedName>
        <fullName evidence="2">Uncharacterized protein</fullName>
    </submittedName>
</protein>
<name>A0A1H2CX10_9ACTN</name>
<feature type="transmembrane region" description="Helical" evidence="1">
    <location>
        <begin position="47"/>
        <end position="69"/>
    </location>
</feature>
<proteinExistence type="predicted"/>
<sequence>MGVGWSGVRRKSVVVIRGGLVGLSGALLALVGLWLDGRYVQVANSGLWVTAIAVLAAAGMLALCGLQAYRDHVAATRDAHWNAEVYRLSDQVQTLAVTIRDLHMQVAHPDGAWRMAMKVELGPVEKHLSAIEEQGRVGCPGCGDEIAKLKASLKALEALVVPETAIYLRGFMDGQGDGNDPNPEFS</sequence>
<evidence type="ECO:0000313" key="3">
    <source>
        <dbReference type="Proteomes" id="UP000198688"/>
    </source>
</evidence>
<evidence type="ECO:0000313" key="2">
    <source>
        <dbReference type="EMBL" id="SDT74576.1"/>
    </source>
</evidence>
<dbReference type="Proteomes" id="UP000198688">
    <property type="component" value="Chromosome I"/>
</dbReference>
<keyword evidence="1" id="KW-1133">Transmembrane helix</keyword>
<evidence type="ECO:0000256" key="1">
    <source>
        <dbReference type="SAM" id="Phobius"/>
    </source>
</evidence>
<reference evidence="2 3" key="1">
    <citation type="submission" date="2016-10" db="EMBL/GenBank/DDBJ databases">
        <authorList>
            <person name="de Groot N.N."/>
        </authorList>
    </citation>
    <scope>NUCLEOTIDE SEQUENCE [LARGE SCALE GENOMIC DNA]</scope>
    <source>
        <strain evidence="2 3">DSM 43941</strain>
    </source>
</reference>
<keyword evidence="3" id="KW-1185">Reference proteome</keyword>
<feature type="transmembrane region" description="Helical" evidence="1">
    <location>
        <begin position="12"/>
        <end position="35"/>
    </location>
</feature>
<dbReference type="EMBL" id="LT629758">
    <property type="protein sequence ID" value="SDT74576.1"/>
    <property type="molecule type" value="Genomic_DNA"/>
</dbReference>
<dbReference type="AlphaFoldDB" id="A0A1H2CX10"/>
<gene>
    <name evidence="2" type="ORF">SAMN04489716_7024</name>
</gene>
<keyword evidence="1" id="KW-0472">Membrane</keyword>
<accession>A0A1H2CX10</accession>
<keyword evidence="1" id="KW-0812">Transmembrane</keyword>
<organism evidence="2 3">
    <name type="scientific">Actinoplanes derwentensis</name>
    <dbReference type="NCBI Taxonomy" id="113562"/>
    <lineage>
        <taxon>Bacteria</taxon>
        <taxon>Bacillati</taxon>
        <taxon>Actinomycetota</taxon>
        <taxon>Actinomycetes</taxon>
        <taxon>Micromonosporales</taxon>
        <taxon>Micromonosporaceae</taxon>
        <taxon>Actinoplanes</taxon>
    </lineage>
</organism>